<dbReference type="AlphaFoldDB" id="A0A0E0LUV9"/>
<keyword evidence="1" id="KW-0812">Transmembrane</keyword>
<feature type="transmembrane region" description="Helical" evidence="1">
    <location>
        <begin position="219"/>
        <end position="244"/>
    </location>
</feature>
<feature type="transmembrane region" description="Helical" evidence="1">
    <location>
        <begin position="367"/>
        <end position="386"/>
    </location>
</feature>
<keyword evidence="1" id="KW-1133">Transmembrane helix</keyword>
<feature type="transmembrane region" description="Helical" evidence="1">
    <location>
        <begin position="315"/>
        <end position="334"/>
    </location>
</feature>
<proteinExistence type="predicted"/>
<accession>A0A0E0LUV9</accession>
<feature type="transmembrane region" description="Helical" evidence="1">
    <location>
        <begin position="131"/>
        <end position="154"/>
    </location>
</feature>
<organism evidence="2">
    <name type="scientific">Oryza punctata</name>
    <name type="common">Red rice</name>
    <dbReference type="NCBI Taxonomy" id="4537"/>
    <lineage>
        <taxon>Eukaryota</taxon>
        <taxon>Viridiplantae</taxon>
        <taxon>Streptophyta</taxon>
        <taxon>Embryophyta</taxon>
        <taxon>Tracheophyta</taxon>
        <taxon>Spermatophyta</taxon>
        <taxon>Magnoliopsida</taxon>
        <taxon>Liliopsida</taxon>
        <taxon>Poales</taxon>
        <taxon>Poaceae</taxon>
        <taxon>BOP clade</taxon>
        <taxon>Oryzoideae</taxon>
        <taxon>Oryzeae</taxon>
        <taxon>Oryzinae</taxon>
        <taxon>Oryza</taxon>
    </lineage>
</organism>
<feature type="transmembrane region" description="Helical" evidence="1">
    <location>
        <begin position="181"/>
        <end position="199"/>
    </location>
</feature>
<reference evidence="2" key="2">
    <citation type="submission" date="2018-05" db="EMBL/GenBank/DDBJ databases">
        <title>OpunRS2 (Oryza punctata Reference Sequence Version 2).</title>
        <authorList>
            <person name="Zhang J."/>
            <person name="Kudrna D."/>
            <person name="Lee S."/>
            <person name="Talag J."/>
            <person name="Welchert J."/>
            <person name="Wing R.A."/>
        </authorList>
    </citation>
    <scope>NUCLEOTIDE SEQUENCE [LARGE SCALE GENOMIC DNA]</scope>
</reference>
<sequence>MAAAVAAAIQRGRLAASVVVGSAFALGFLWLACAFSIAKAVGHCLAVRAAGVSSVWRDAECRYSIKYVTPVAVVSLILMVVAARREARDEAEADAQICEAAAVALPQPAAAAAAVAPAGSEEDERLNEGIFVIYSGGIAAILLGGLLRLVGALIRLLAFPADELGIIARVMAIGSSLMNVGYLWLAVGHFFLVIPYAVLRLRRVVSKKVAIFSVSPANLISQAAVLGALWLACAVNHCLAVKAAGVSVWADAKCDAAIELAAPAAVVLLILNAVAARREAKAEAEADSHIREPLVAPAPAPTPRPERLRLRGSDAVLMFVIAFIYVCCAILIVVGELLPMVGDFIPVDCQRQCQLQRRCLAWGFKNIGYLWLAVGHFCLIIPYAVLRLRRLARKKVPSFFVSTGFANPAENYVATGLRVAF</sequence>
<reference evidence="2" key="1">
    <citation type="submission" date="2015-04" db="UniProtKB">
        <authorList>
            <consortium name="EnsemblPlants"/>
        </authorList>
    </citation>
    <scope>IDENTIFICATION</scope>
</reference>
<name>A0A0E0LUV9_ORYPU</name>
<evidence type="ECO:0000256" key="1">
    <source>
        <dbReference type="SAM" id="Phobius"/>
    </source>
</evidence>
<evidence type="ECO:0000313" key="3">
    <source>
        <dbReference type="Proteomes" id="UP000026962"/>
    </source>
</evidence>
<feature type="transmembrane region" description="Helical" evidence="1">
    <location>
        <begin position="256"/>
        <end position="275"/>
    </location>
</feature>
<dbReference type="Gramene" id="OPUNC08G12990.1">
    <property type="protein sequence ID" value="OPUNC08G12990.1"/>
    <property type="gene ID" value="OPUNC08G12990"/>
</dbReference>
<keyword evidence="3" id="KW-1185">Reference proteome</keyword>
<keyword evidence="1" id="KW-0472">Membrane</keyword>
<protein>
    <submittedName>
        <fullName evidence="2">Uncharacterized protein</fullName>
    </submittedName>
</protein>
<dbReference type="EnsemblPlants" id="OPUNC08G12990.1">
    <property type="protein sequence ID" value="OPUNC08G12990.1"/>
    <property type="gene ID" value="OPUNC08G12990"/>
</dbReference>
<evidence type="ECO:0000313" key="2">
    <source>
        <dbReference type="EnsemblPlants" id="OPUNC08G12990.1"/>
    </source>
</evidence>
<dbReference type="HOGENOM" id="CLU_023763_0_0_1"/>
<dbReference type="Proteomes" id="UP000026962">
    <property type="component" value="Chromosome 8"/>
</dbReference>